<evidence type="ECO:0000259" key="1">
    <source>
        <dbReference type="Pfam" id="PF02470"/>
    </source>
</evidence>
<gene>
    <name evidence="3" type="ORF">HGA11_05205</name>
</gene>
<dbReference type="InterPro" id="IPR052336">
    <property type="entry name" value="MlaD_Phospholipid_Transporter"/>
</dbReference>
<proteinExistence type="predicted"/>
<dbReference type="InterPro" id="IPR024516">
    <property type="entry name" value="Mce_C"/>
</dbReference>
<feature type="domain" description="Mammalian cell entry C-terminal" evidence="2">
    <location>
        <begin position="123"/>
        <end position="291"/>
    </location>
</feature>
<dbReference type="GO" id="GO:0005576">
    <property type="term" value="C:extracellular region"/>
    <property type="evidence" value="ECO:0007669"/>
    <property type="project" value="TreeGrafter"/>
</dbReference>
<dbReference type="InterPro" id="IPR003399">
    <property type="entry name" value="Mce/MlaD"/>
</dbReference>
<protein>
    <submittedName>
        <fullName evidence="3">MCE family protein</fullName>
    </submittedName>
</protein>
<sequence>MRRLVVAAFVVVCLAVIPGCEWRGLNSLSLPGTEGNGDGSYTIQAQLPDVVVIQQNTRVRVGDVNIGNVTKIEVQDWHALVTMRIDGGVHLPANSTAKLGQTSLLGSMHIELAPPVGEAPRGELADGSVIPLSAAATYPTTEQTLASVSVLLNGGGLAQLQEINQTFAKALAGRENDMRSLLGQLDIFIAGLNAQTDDIITATERLNSLAGQVAARDDTVDTALTTIPKALAVLSEQRTKIADAVDALGKFSAIATSTVAQTKESLVDNLRNIAPVLRELANAGPALTRGLDFLSTYPWVKSTVANWFRGDFANITLVVDLTLSRIDSSLFTGTRWEGNLTELEMQWGRTIGQMPSPYTAGNPLIAPYRWGAY</sequence>
<dbReference type="EMBL" id="JAAXPJ010000001">
    <property type="protein sequence ID" value="NKZ10368.1"/>
    <property type="molecule type" value="Genomic_DNA"/>
</dbReference>
<feature type="domain" description="Mce/MlaD" evidence="1">
    <location>
        <begin position="40"/>
        <end position="115"/>
    </location>
</feature>
<accession>A0A7X6MM81</accession>
<dbReference type="InterPro" id="IPR005693">
    <property type="entry name" value="Mce"/>
</dbReference>
<dbReference type="Proteomes" id="UP000518188">
    <property type="component" value="Unassembled WGS sequence"/>
</dbReference>
<organism evidence="3 4">
    <name type="scientific">Mycolicibacterium septicum DSM 44393</name>
    <dbReference type="NCBI Taxonomy" id="1341646"/>
    <lineage>
        <taxon>Bacteria</taxon>
        <taxon>Bacillati</taxon>
        <taxon>Actinomycetota</taxon>
        <taxon>Actinomycetes</taxon>
        <taxon>Mycobacteriales</taxon>
        <taxon>Mycobacteriaceae</taxon>
        <taxon>Mycolicibacterium</taxon>
    </lineage>
</organism>
<evidence type="ECO:0000313" key="4">
    <source>
        <dbReference type="Proteomes" id="UP000518188"/>
    </source>
</evidence>
<dbReference type="AlphaFoldDB" id="A0A7X6MM81"/>
<dbReference type="Pfam" id="PF11887">
    <property type="entry name" value="Mce4_CUP1"/>
    <property type="match status" value="1"/>
</dbReference>
<dbReference type="Pfam" id="PF02470">
    <property type="entry name" value="MlaD"/>
    <property type="match status" value="1"/>
</dbReference>
<dbReference type="NCBIfam" id="TIGR00996">
    <property type="entry name" value="Mtu_fam_mce"/>
    <property type="match status" value="1"/>
</dbReference>
<evidence type="ECO:0000259" key="2">
    <source>
        <dbReference type="Pfam" id="PF11887"/>
    </source>
</evidence>
<dbReference type="RefSeq" id="WP_044518888.1">
    <property type="nucleotide sequence ID" value="NZ_HG322951.1"/>
</dbReference>
<reference evidence="3 4" key="1">
    <citation type="submission" date="2020-04" db="EMBL/GenBank/DDBJ databases">
        <title>MicrobeNet Type strains.</title>
        <authorList>
            <person name="Nicholson A.C."/>
        </authorList>
    </citation>
    <scope>NUCLEOTIDE SEQUENCE [LARGE SCALE GENOMIC DNA]</scope>
    <source>
        <strain evidence="3 4">ATCC 700731</strain>
    </source>
</reference>
<comment type="caution">
    <text evidence="3">The sequence shown here is derived from an EMBL/GenBank/DDBJ whole genome shotgun (WGS) entry which is preliminary data.</text>
</comment>
<evidence type="ECO:0000313" key="3">
    <source>
        <dbReference type="EMBL" id="NKZ10368.1"/>
    </source>
</evidence>
<dbReference type="PANTHER" id="PTHR33371:SF15">
    <property type="entry name" value="LIPOPROTEIN LPRN"/>
    <property type="match status" value="1"/>
</dbReference>
<dbReference type="PANTHER" id="PTHR33371">
    <property type="entry name" value="INTERMEMBRANE PHOSPHOLIPID TRANSPORT SYSTEM BINDING PROTEIN MLAD-RELATED"/>
    <property type="match status" value="1"/>
</dbReference>
<name>A0A7X6MM81_9MYCO</name>